<protein>
    <recommendedName>
        <fullName evidence="2">DUF1559 domain-containing protein</fullName>
    </recommendedName>
</protein>
<dbReference type="Pfam" id="PF07596">
    <property type="entry name" value="SBP_bac_10"/>
    <property type="match status" value="1"/>
</dbReference>
<comment type="caution">
    <text evidence="3">The sequence shown here is derived from an EMBL/GenBank/DDBJ whole genome shotgun (WGS) entry which is preliminary data.</text>
</comment>
<dbReference type="OrthoDB" id="255848at2"/>
<gene>
    <name evidence="3" type="ORF">KOR34_42080</name>
</gene>
<dbReference type="Proteomes" id="UP000316714">
    <property type="component" value="Unassembled WGS sequence"/>
</dbReference>
<dbReference type="NCBIfam" id="TIGR02532">
    <property type="entry name" value="IV_pilin_GFxxxE"/>
    <property type="match status" value="1"/>
</dbReference>
<keyword evidence="1" id="KW-0812">Transmembrane</keyword>
<dbReference type="PANTHER" id="PTHR30093">
    <property type="entry name" value="GENERAL SECRETION PATHWAY PROTEIN G"/>
    <property type="match status" value="1"/>
</dbReference>
<dbReference type="EMBL" id="SIHJ01000003">
    <property type="protein sequence ID" value="TWT32445.1"/>
    <property type="molecule type" value="Genomic_DNA"/>
</dbReference>
<proteinExistence type="predicted"/>
<evidence type="ECO:0000313" key="3">
    <source>
        <dbReference type="EMBL" id="TWT32445.1"/>
    </source>
</evidence>
<dbReference type="SUPFAM" id="SSF54523">
    <property type="entry name" value="Pili subunits"/>
    <property type="match status" value="1"/>
</dbReference>
<dbReference type="Gene3D" id="3.30.700.10">
    <property type="entry name" value="Glycoprotein, Type 4 Pilin"/>
    <property type="match status" value="1"/>
</dbReference>
<dbReference type="PROSITE" id="PS00409">
    <property type="entry name" value="PROKAR_NTER_METHYL"/>
    <property type="match status" value="1"/>
</dbReference>
<feature type="domain" description="DUF1559" evidence="2">
    <location>
        <begin position="42"/>
        <end position="293"/>
    </location>
</feature>
<dbReference type="PANTHER" id="PTHR30093:SF2">
    <property type="entry name" value="TYPE II SECRETION SYSTEM PROTEIN H"/>
    <property type="match status" value="1"/>
</dbReference>
<keyword evidence="4" id="KW-1185">Reference proteome</keyword>
<keyword evidence="1" id="KW-0472">Membrane</keyword>
<dbReference type="InterPro" id="IPR045584">
    <property type="entry name" value="Pilin-like"/>
</dbReference>
<dbReference type="InterPro" id="IPR012902">
    <property type="entry name" value="N_methyl_site"/>
</dbReference>
<keyword evidence="1" id="KW-1133">Transmembrane helix</keyword>
<name>A0A5C5V422_9BACT</name>
<reference evidence="3 4" key="1">
    <citation type="submission" date="2019-02" db="EMBL/GenBank/DDBJ databases">
        <title>Deep-cultivation of Planctomycetes and their phenomic and genomic characterization uncovers novel biology.</title>
        <authorList>
            <person name="Wiegand S."/>
            <person name="Jogler M."/>
            <person name="Boedeker C."/>
            <person name="Pinto D."/>
            <person name="Vollmers J."/>
            <person name="Rivas-Marin E."/>
            <person name="Kohn T."/>
            <person name="Peeters S.H."/>
            <person name="Heuer A."/>
            <person name="Rast P."/>
            <person name="Oberbeckmann S."/>
            <person name="Bunk B."/>
            <person name="Jeske O."/>
            <person name="Meyerdierks A."/>
            <person name="Storesund J.E."/>
            <person name="Kallscheuer N."/>
            <person name="Luecker S."/>
            <person name="Lage O.M."/>
            <person name="Pohl T."/>
            <person name="Merkel B.J."/>
            <person name="Hornburger P."/>
            <person name="Mueller R.-W."/>
            <person name="Bruemmer F."/>
            <person name="Labrenz M."/>
            <person name="Spormann A.M."/>
            <person name="Op Den Camp H."/>
            <person name="Overmann J."/>
            <person name="Amann R."/>
            <person name="Jetten M.S.M."/>
            <person name="Mascher T."/>
            <person name="Medema M.H."/>
            <person name="Devos D.P."/>
            <person name="Kaster A.-K."/>
            <person name="Ovreas L."/>
            <person name="Rohde M."/>
            <person name="Galperin M.Y."/>
            <person name="Jogler C."/>
        </authorList>
    </citation>
    <scope>NUCLEOTIDE SEQUENCE [LARGE SCALE GENOMIC DNA]</scope>
    <source>
        <strain evidence="3 4">KOR34</strain>
    </source>
</reference>
<dbReference type="Pfam" id="PF07963">
    <property type="entry name" value="N_methyl"/>
    <property type="match status" value="1"/>
</dbReference>
<accession>A0A5C5V422</accession>
<feature type="transmembrane region" description="Helical" evidence="1">
    <location>
        <begin position="20"/>
        <end position="41"/>
    </location>
</feature>
<evidence type="ECO:0000256" key="1">
    <source>
        <dbReference type="SAM" id="Phobius"/>
    </source>
</evidence>
<dbReference type="AlphaFoldDB" id="A0A5C5V422"/>
<organism evidence="3 4">
    <name type="scientific">Posidoniimonas corsicana</name>
    <dbReference type="NCBI Taxonomy" id="1938618"/>
    <lineage>
        <taxon>Bacteria</taxon>
        <taxon>Pseudomonadati</taxon>
        <taxon>Planctomycetota</taxon>
        <taxon>Planctomycetia</taxon>
        <taxon>Pirellulales</taxon>
        <taxon>Lacipirellulaceae</taxon>
        <taxon>Posidoniimonas</taxon>
    </lineage>
</organism>
<sequence length="316" mass="33986">MSDVAVNFRHARSRRRGVSLVEMLVVVAIIGMLAALLLPAIQASREASRRGQCQNNLRQIGLAIQVYNDHHGHYPSARDQTGVYGASWAFELLPYLEQQAQHDSFLPTVRVDDDRNAAAMRTPVALYFCPTRRPPAADRDFDNGGSPPRVRGVAAGGDYAANAGLHHNYKTPPELGGPDHPLAMSITAGPIYTKSRVTDRHVTDGLSKTFAVGERHTPMEDVAAGEPEVRDLRLGDTAYFAADTAAAILGGSRWGLATGPRDANVFKFGSAHAGVTFFVFLDCHTVAVPSDVDLAVLQEGSVIGDGGQVSTAEYPW</sequence>
<evidence type="ECO:0000259" key="2">
    <source>
        <dbReference type="Pfam" id="PF07596"/>
    </source>
</evidence>
<evidence type="ECO:0000313" key="4">
    <source>
        <dbReference type="Proteomes" id="UP000316714"/>
    </source>
</evidence>
<dbReference type="RefSeq" id="WP_146567815.1">
    <property type="nucleotide sequence ID" value="NZ_SIHJ01000003.1"/>
</dbReference>
<dbReference type="InterPro" id="IPR011453">
    <property type="entry name" value="DUF1559"/>
</dbReference>